<organism evidence="3 4">
    <name type="scientific">Camelus dromedarius</name>
    <name type="common">Dromedary</name>
    <name type="synonym">Arabian camel</name>
    <dbReference type="NCBI Taxonomy" id="9838"/>
    <lineage>
        <taxon>Eukaryota</taxon>
        <taxon>Metazoa</taxon>
        <taxon>Chordata</taxon>
        <taxon>Craniata</taxon>
        <taxon>Vertebrata</taxon>
        <taxon>Euteleostomi</taxon>
        <taxon>Mammalia</taxon>
        <taxon>Eutheria</taxon>
        <taxon>Laurasiatheria</taxon>
        <taxon>Artiodactyla</taxon>
        <taxon>Tylopoda</taxon>
        <taxon>Camelidae</taxon>
        <taxon>Camelus</taxon>
    </lineage>
</organism>
<dbReference type="GO" id="GO:0006580">
    <property type="term" value="P:ethanolamine metabolic process"/>
    <property type="evidence" value="ECO:0007669"/>
    <property type="project" value="TreeGrafter"/>
</dbReference>
<gene>
    <name evidence="3" type="ORF">Cadr_000014033</name>
</gene>
<dbReference type="PROSITE" id="PS51704">
    <property type="entry name" value="GP_PDE"/>
    <property type="match status" value="1"/>
</dbReference>
<feature type="domain" description="GP-PDE" evidence="2">
    <location>
        <begin position="1"/>
        <end position="103"/>
    </location>
</feature>
<sequence length="103" mass="11865">MCDLTFEQIRKLNPAADHRFRTNIPDEKIPTLRETGAECLNHNFRIFFDVKGLANMATDDLKKIYMEFLQLYSNSVICSLLPAVIYKMRQTSSNGFNSQTSEP</sequence>
<dbReference type="GO" id="GO:0006644">
    <property type="term" value="P:phospholipid metabolic process"/>
    <property type="evidence" value="ECO:0007669"/>
    <property type="project" value="TreeGrafter"/>
</dbReference>
<dbReference type="GO" id="GO:0070291">
    <property type="term" value="P:N-acylethanolamine metabolic process"/>
    <property type="evidence" value="ECO:0007669"/>
    <property type="project" value="TreeGrafter"/>
</dbReference>
<dbReference type="SUPFAM" id="SSF51695">
    <property type="entry name" value="PLC-like phosphodiesterases"/>
    <property type="match status" value="1"/>
</dbReference>
<reference evidence="3 4" key="1">
    <citation type="journal article" date="2019" name="Mol. Ecol. Resour.">
        <title>Improving Illumina assemblies with Hi-C and long reads: an example with the North African dromedary.</title>
        <authorList>
            <person name="Elbers J.P."/>
            <person name="Rogers M.F."/>
            <person name="Perelman P.L."/>
            <person name="Proskuryakova A.A."/>
            <person name="Serdyukova N.A."/>
            <person name="Johnson W.E."/>
            <person name="Horin P."/>
            <person name="Corander J."/>
            <person name="Murphy D."/>
            <person name="Burger P.A."/>
        </authorList>
    </citation>
    <scope>NUCLEOTIDE SEQUENCE [LARGE SCALE GENOMIC DNA]</scope>
    <source>
        <strain evidence="3">Drom800</strain>
        <tissue evidence="3">Blood</tissue>
    </source>
</reference>
<dbReference type="InterPro" id="IPR030395">
    <property type="entry name" value="GP_PDE_dom"/>
</dbReference>
<accession>A0A5N4D9W5</accession>
<evidence type="ECO:0000313" key="3">
    <source>
        <dbReference type="EMBL" id="KAB1267974.1"/>
    </source>
</evidence>
<dbReference type="PANTHER" id="PTHR46320">
    <property type="entry name" value="GLYCEROPHOSPHODIESTER PHOSPHODIESTERASE 1"/>
    <property type="match status" value="1"/>
</dbReference>
<dbReference type="Proteomes" id="UP000299084">
    <property type="component" value="Unassembled WGS sequence"/>
</dbReference>
<proteinExistence type="inferred from homology"/>
<dbReference type="AlphaFoldDB" id="A0A5N4D9W5"/>
<evidence type="ECO:0000259" key="2">
    <source>
        <dbReference type="PROSITE" id="PS51704"/>
    </source>
</evidence>
<name>A0A5N4D9W5_CAMDR</name>
<comment type="similarity">
    <text evidence="1">Belongs to the glycerophosphoryl diester phosphodiesterase family.</text>
</comment>
<evidence type="ECO:0000256" key="1">
    <source>
        <dbReference type="ARBA" id="ARBA00007277"/>
    </source>
</evidence>
<dbReference type="PANTHER" id="PTHR46320:SF1">
    <property type="entry name" value="GLYCEROPHOSPHODIESTER PHOSPHODIESTERASE 1"/>
    <property type="match status" value="1"/>
</dbReference>
<comment type="caution">
    <text evidence="3">The sequence shown here is derived from an EMBL/GenBank/DDBJ whole genome shotgun (WGS) entry which is preliminary data.</text>
</comment>
<evidence type="ECO:0000313" key="4">
    <source>
        <dbReference type="Proteomes" id="UP000299084"/>
    </source>
</evidence>
<dbReference type="Gene3D" id="3.20.20.190">
    <property type="entry name" value="Phosphatidylinositol (PI) phosphodiesterase"/>
    <property type="match status" value="1"/>
</dbReference>
<dbReference type="GO" id="GO:0008889">
    <property type="term" value="F:glycerophosphodiester phosphodiesterase activity"/>
    <property type="evidence" value="ECO:0007669"/>
    <property type="project" value="TreeGrafter"/>
</dbReference>
<dbReference type="EMBL" id="JWIN03000013">
    <property type="protein sequence ID" value="KAB1267974.1"/>
    <property type="molecule type" value="Genomic_DNA"/>
</dbReference>
<dbReference type="GO" id="GO:0005886">
    <property type="term" value="C:plasma membrane"/>
    <property type="evidence" value="ECO:0007669"/>
    <property type="project" value="TreeGrafter"/>
</dbReference>
<dbReference type="InterPro" id="IPR017946">
    <property type="entry name" value="PLC-like_Pdiesterase_TIM-brl"/>
</dbReference>
<keyword evidence="4" id="KW-1185">Reference proteome</keyword>
<protein>
    <submittedName>
        <fullName evidence="3">Glycerophosphodiester phosphodiesterase 1</fullName>
    </submittedName>
</protein>